<sequence length="75" mass="8955">MGELEQTKFRLEKTDGYMKLKNAEKKWQSVEKDLHILREAAAQREVETNYEVFKEEALRLKAAYNEVLIAYMKRC</sequence>
<dbReference type="AlphaFoldDB" id="A0A8R1TNL7"/>
<proteinExistence type="predicted"/>
<reference evidence="1" key="2">
    <citation type="submission" date="2022-06" db="UniProtKB">
        <authorList>
            <consortium name="EnsemblMetazoa"/>
        </authorList>
    </citation>
    <scope>IDENTIFICATION</scope>
</reference>
<organism evidence="1 2">
    <name type="scientific">Onchocerca volvulus</name>
    <dbReference type="NCBI Taxonomy" id="6282"/>
    <lineage>
        <taxon>Eukaryota</taxon>
        <taxon>Metazoa</taxon>
        <taxon>Ecdysozoa</taxon>
        <taxon>Nematoda</taxon>
        <taxon>Chromadorea</taxon>
        <taxon>Rhabditida</taxon>
        <taxon>Spirurina</taxon>
        <taxon>Spiruromorpha</taxon>
        <taxon>Filarioidea</taxon>
        <taxon>Onchocercidae</taxon>
        <taxon>Onchocerca</taxon>
    </lineage>
</organism>
<reference evidence="2" key="1">
    <citation type="submission" date="2013-10" db="EMBL/GenBank/DDBJ databases">
        <title>Genome sequencing of Onchocerca volvulus.</title>
        <authorList>
            <person name="Cotton J."/>
            <person name="Tsai J."/>
            <person name="Stanley E."/>
            <person name="Tracey A."/>
            <person name="Holroyd N."/>
            <person name="Lustigman S."/>
            <person name="Berriman M."/>
        </authorList>
    </citation>
    <scope>NUCLEOTIDE SEQUENCE</scope>
</reference>
<dbReference type="EMBL" id="CMVM020000019">
    <property type="status" value="NOT_ANNOTATED_CDS"/>
    <property type="molecule type" value="Genomic_DNA"/>
</dbReference>
<dbReference type="Proteomes" id="UP000024404">
    <property type="component" value="Unassembled WGS sequence"/>
</dbReference>
<protein>
    <submittedName>
        <fullName evidence="1">Uncharacterized protein</fullName>
    </submittedName>
</protein>
<dbReference type="EnsemblMetazoa" id="OVOC172.1">
    <property type="protein sequence ID" value="OVOC172.1"/>
    <property type="gene ID" value="WBGene00236981"/>
</dbReference>
<evidence type="ECO:0000313" key="1">
    <source>
        <dbReference type="EnsemblMetazoa" id="OVOC172.1"/>
    </source>
</evidence>
<name>A0A8R1TNL7_ONCVO</name>
<keyword evidence="2" id="KW-1185">Reference proteome</keyword>
<accession>A0A8R1TNL7</accession>
<evidence type="ECO:0000313" key="2">
    <source>
        <dbReference type="Proteomes" id="UP000024404"/>
    </source>
</evidence>